<keyword evidence="3" id="KW-0804">Transcription</keyword>
<sequence>MAGADDSVYAVVRGRIVSGAYPPGQHLLESVLTAELGVSRSPVRAALRRLTEESLVITEPHRGAFVAQLTRSDIDEVFDLRQNLESKAAGLAALIRSDDEADALFESVRAMEAIIEARSPSYRAELLTNNQEFHDLILAAARAPRLVQIVRTLTASSLSLGTFYYYSDEDIARSVAFHRDLAVAILKQHPEVAAALMAAHLGIAHHAFVDRRFGDARA</sequence>
<evidence type="ECO:0000256" key="3">
    <source>
        <dbReference type="ARBA" id="ARBA00023163"/>
    </source>
</evidence>
<reference evidence="6 8" key="2">
    <citation type="submission" date="2019-03" db="EMBL/GenBank/DDBJ databases">
        <title>Genomics of glacier-inhabiting Cryobacterium strains.</title>
        <authorList>
            <person name="Liu Q."/>
            <person name="Xin Y.-H."/>
        </authorList>
    </citation>
    <scope>NUCLEOTIDE SEQUENCE [LARGE SCALE GENOMIC DNA]</scope>
    <source>
        <strain evidence="6 8">Hh8</strain>
    </source>
</reference>
<dbReference type="RefSeq" id="WP_092338203.1">
    <property type="nucleotide sequence ID" value="NZ_FNIB01000001.1"/>
</dbReference>
<dbReference type="SUPFAM" id="SSF48008">
    <property type="entry name" value="GntR ligand-binding domain-like"/>
    <property type="match status" value="1"/>
</dbReference>
<dbReference type="STRING" id="1424659.SAMN05216368_101111"/>
<dbReference type="InterPro" id="IPR036388">
    <property type="entry name" value="WH-like_DNA-bd_sf"/>
</dbReference>
<dbReference type="PANTHER" id="PTHR43537:SF5">
    <property type="entry name" value="UXU OPERON TRANSCRIPTIONAL REGULATOR"/>
    <property type="match status" value="1"/>
</dbReference>
<evidence type="ECO:0000313" key="8">
    <source>
        <dbReference type="Proteomes" id="UP000298252"/>
    </source>
</evidence>
<dbReference type="GO" id="GO:0003677">
    <property type="term" value="F:DNA binding"/>
    <property type="evidence" value="ECO:0007669"/>
    <property type="project" value="UniProtKB-KW"/>
</dbReference>
<dbReference type="InterPro" id="IPR000524">
    <property type="entry name" value="Tscrpt_reg_HTH_GntR"/>
</dbReference>
<organism evidence="5 7">
    <name type="scientific">Cryobacterium flavum</name>
    <dbReference type="NCBI Taxonomy" id="1424659"/>
    <lineage>
        <taxon>Bacteria</taxon>
        <taxon>Bacillati</taxon>
        <taxon>Actinomycetota</taxon>
        <taxon>Actinomycetes</taxon>
        <taxon>Micrococcales</taxon>
        <taxon>Microbacteriaceae</taxon>
        <taxon>Cryobacterium</taxon>
    </lineage>
</organism>
<protein>
    <submittedName>
        <fullName evidence="5">DNA-binding transcriptional regulator, GntR family</fullName>
    </submittedName>
    <submittedName>
        <fullName evidence="6">GntR family transcriptional regulator</fullName>
    </submittedName>
</protein>
<dbReference type="Gene3D" id="1.10.10.10">
    <property type="entry name" value="Winged helix-like DNA-binding domain superfamily/Winged helix DNA-binding domain"/>
    <property type="match status" value="1"/>
</dbReference>
<evidence type="ECO:0000313" key="5">
    <source>
        <dbReference type="EMBL" id="SDM48377.1"/>
    </source>
</evidence>
<dbReference type="EMBL" id="FNIB01000001">
    <property type="protein sequence ID" value="SDM48377.1"/>
    <property type="molecule type" value="Genomic_DNA"/>
</dbReference>
<name>A0A4R8V6A0_9MICO</name>
<dbReference type="SMART" id="SM00345">
    <property type="entry name" value="HTH_GNTR"/>
    <property type="match status" value="1"/>
</dbReference>
<keyword evidence="2 5" id="KW-0238">DNA-binding</keyword>
<accession>A0A4R8V6A0</accession>
<dbReference type="Proteomes" id="UP000199639">
    <property type="component" value="Unassembled WGS sequence"/>
</dbReference>
<dbReference type="SMART" id="SM00895">
    <property type="entry name" value="FCD"/>
    <property type="match status" value="1"/>
</dbReference>
<dbReference type="PANTHER" id="PTHR43537">
    <property type="entry name" value="TRANSCRIPTIONAL REGULATOR, GNTR FAMILY"/>
    <property type="match status" value="1"/>
</dbReference>
<evidence type="ECO:0000256" key="1">
    <source>
        <dbReference type="ARBA" id="ARBA00023015"/>
    </source>
</evidence>
<dbReference type="Gene3D" id="1.20.120.530">
    <property type="entry name" value="GntR ligand-binding domain-like"/>
    <property type="match status" value="1"/>
</dbReference>
<gene>
    <name evidence="6" type="ORF">E3O21_07595</name>
    <name evidence="5" type="ORF">SAMN05216368_101111</name>
</gene>
<dbReference type="Pfam" id="PF07729">
    <property type="entry name" value="FCD"/>
    <property type="match status" value="1"/>
</dbReference>
<dbReference type="Proteomes" id="UP000298252">
    <property type="component" value="Unassembled WGS sequence"/>
</dbReference>
<evidence type="ECO:0000259" key="4">
    <source>
        <dbReference type="PROSITE" id="PS50949"/>
    </source>
</evidence>
<dbReference type="EMBL" id="SOFD01000024">
    <property type="protein sequence ID" value="TFB77540.1"/>
    <property type="molecule type" value="Genomic_DNA"/>
</dbReference>
<keyword evidence="8" id="KW-1185">Reference proteome</keyword>
<keyword evidence="1" id="KW-0805">Transcription regulation</keyword>
<evidence type="ECO:0000256" key="2">
    <source>
        <dbReference type="ARBA" id="ARBA00023125"/>
    </source>
</evidence>
<evidence type="ECO:0000313" key="7">
    <source>
        <dbReference type="Proteomes" id="UP000199639"/>
    </source>
</evidence>
<dbReference type="InterPro" id="IPR008920">
    <property type="entry name" value="TF_FadR/GntR_C"/>
</dbReference>
<reference evidence="5 7" key="1">
    <citation type="submission" date="2016-10" db="EMBL/GenBank/DDBJ databases">
        <authorList>
            <person name="Varghese N."/>
            <person name="Submissions S."/>
        </authorList>
    </citation>
    <scope>NUCLEOTIDE SEQUENCE [LARGE SCALE GENOMIC DNA]</scope>
    <source>
        <strain evidence="5 7">CGMCC 1.11215</strain>
    </source>
</reference>
<feature type="domain" description="HTH gntR-type" evidence="4">
    <location>
        <begin position="2"/>
        <end position="69"/>
    </location>
</feature>
<dbReference type="Pfam" id="PF00392">
    <property type="entry name" value="GntR"/>
    <property type="match status" value="1"/>
</dbReference>
<dbReference type="InterPro" id="IPR036390">
    <property type="entry name" value="WH_DNA-bd_sf"/>
</dbReference>
<dbReference type="GO" id="GO:0003700">
    <property type="term" value="F:DNA-binding transcription factor activity"/>
    <property type="evidence" value="ECO:0007669"/>
    <property type="project" value="InterPro"/>
</dbReference>
<proteinExistence type="predicted"/>
<dbReference type="PROSITE" id="PS50949">
    <property type="entry name" value="HTH_GNTR"/>
    <property type="match status" value="1"/>
</dbReference>
<dbReference type="CDD" id="cd07377">
    <property type="entry name" value="WHTH_GntR"/>
    <property type="match status" value="1"/>
</dbReference>
<evidence type="ECO:0000313" key="6">
    <source>
        <dbReference type="EMBL" id="TFB77540.1"/>
    </source>
</evidence>
<dbReference type="SUPFAM" id="SSF46785">
    <property type="entry name" value="Winged helix' DNA-binding domain"/>
    <property type="match status" value="1"/>
</dbReference>
<dbReference type="InterPro" id="IPR011711">
    <property type="entry name" value="GntR_C"/>
</dbReference>
<dbReference type="AlphaFoldDB" id="A0A4R8V6A0"/>